<proteinExistence type="predicted"/>
<protein>
    <submittedName>
        <fullName evidence="3 4">Uncharacterized protein</fullName>
    </submittedName>
</protein>
<dbReference type="EnsemblFungi" id="EJT69007">
    <property type="protein sequence ID" value="EJT69007"/>
    <property type="gene ID" value="GGTG_13404"/>
</dbReference>
<dbReference type="eggNOG" id="ENOG502SNF6">
    <property type="taxonomic scope" value="Eukaryota"/>
</dbReference>
<reference evidence="3" key="3">
    <citation type="submission" date="2010-09" db="EMBL/GenBank/DDBJ databases">
        <title>Annotation of Gaeumannomyces graminis var. tritici R3-111a-1.</title>
        <authorList>
            <consortium name="The Broad Institute Genome Sequencing Platform"/>
            <person name="Ma L.-J."/>
            <person name="Dead R."/>
            <person name="Young S.K."/>
            <person name="Zeng Q."/>
            <person name="Gargeya S."/>
            <person name="Fitzgerald M."/>
            <person name="Haas B."/>
            <person name="Abouelleil A."/>
            <person name="Alvarado L."/>
            <person name="Arachchi H.M."/>
            <person name="Berlin A."/>
            <person name="Brown A."/>
            <person name="Chapman S.B."/>
            <person name="Chen Z."/>
            <person name="Dunbar C."/>
            <person name="Freedman E."/>
            <person name="Gearin G."/>
            <person name="Gellesch M."/>
            <person name="Goldberg J."/>
            <person name="Griggs A."/>
            <person name="Gujja S."/>
            <person name="Heiman D."/>
            <person name="Howarth C."/>
            <person name="Larson L."/>
            <person name="Lui A."/>
            <person name="MacDonald P.J.P."/>
            <person name="Mehta T."/>
            <person name="Montmayeur A."/>
            <person name="Murphy C."/>
            <person name="Neiman D."/>
            <person name="Pearson M."/>
            <person name="Priest M."/>
            <person name="Roberts A."/>
            <person name="Saif S."/>
            <person name="Shea T."/>
            <person name="Shenoy N."/>
            <person name="Sisk P."/>
            <person name="Stolte C."/>
            <person name="Sykes S."/>
            <person name="Yandava C."/>
            <person name="Wortman J."/>
            <person name="Nusbaum C."/>
            <person name="Birren B."/>
        </authorList>
    </citation>
    <scope>NUCLEOTIDE SEQUENCE</scope>
    <source>
        <strain evidence="3">R3-111a-1</strain>
    </source>
</reference>
<keyword evidence="5" id="KW-1185">Reference proteome</keyword>
<reference evidence="4" key="5">
    <citation type="submission" date="2018-04" db="UniProtKB">
        <authorList>
            <consortium name="EnsemblFungi"/>
        </authorList>
    </citation>
    <scope>IDENTIFICATION</scope>
    <source>
        <strain evidence="4">R3-111a-1</strain>
    </source>
</reference>
<evidence type="ECO:0000313" key="4">
    <source>
        <dbReference type="EnsemblFungi" id="EJT69007"/>
    </source>
</evidence>
<sequence>MVGSGNPSEYALAVQKEAREAAESVPARSMVKSGTWASPLATAPSAVCTMAVLLRTAASAAAAGVAVKSRDVKGDRGEIIGELPHELLYANPEPCSNLGRNAFTDARSTMSYINKVAIKMIENKGKLESILRAIDEVDDDDEDDNDGATLVDDVNDVRESTAGCLAKIKDLTRSFQYWYRMIQCLKENVAACQEKEANVNGDSLQKNAAEKKKLAEKDKSTSETIEKLQQQLKDAEKRVSEASAYMKELESVVPVITEPSLEEKHLSVEKKIIQLEKKKGLLGRAKEFIKGESTKDFMARTEHQRDTEQRRDEIIERERKQRESQKEEARRALAEARAHEKDLSDKVTQLIADIGRNKEKLASAMASLDSAEPQFKRLEEEKLDLNGILAILEDSSRELGVLRTQVQELVTFFKDILSEVDLAVQEDVEKAFLRPIENKMTYNRDKVCQGVKMGPKIKLKVHNSAIKIQGSFCAIGDITGVYVLASDRYIIPAINRMGALADAKDEDLPAQKEDFTSWCRQSMEEIQVLTKAADAEMLPHMTERLQHLQLAIRPAH</sequence>
<dbReference type="GeneID" id="20353862"/>
<reference evidence="5" key="1">
    <citation type="submission" date="2010-07" db="EMBL/GenBank/DDBJ databases">
        <title>The genome sequence of Gaeumannomyces graminis var. tritici strain R3-111a-1.</title>
        <authorList>
            <consortium name="The Broad Institute Genome Sequencing Platform"/>
            <person name="Ma L.-J."/>
            <person name="Dead R."/>
            <person name="Young S."/>
            <person name="Zeng Q."/>
            <person name="Koehrsen M."/>
            <person name="Alvarado L."/>
            <person name="Berlin A."/>
            <person name="Chapman S.B."/>
            <person name="Chen Z."/>
            <person name="Freedman E."/>
            <person name="Gellesch M."/>
            <person name="Goldberg J."/>
            <person name="Griggs A."/>
            <person name="Gujja S."/>
            <person name="Heilman E.R."/>
            <person name="Heiman D."/>
            <person name="Hepburn T."/>
            <person name="Howarth C."/>
            <person name="Jen D."/>
            <person name="Larson L."/>
            <person name="Mehta T."/>
            <person name="Neiman D."/>
            <person name="Pearson M."/>
            <person name="Roberts A."/>
            <person name="Saif S."/>
            <person name="Shea T."/>
            <person name="Shenoy N."/>
            <person name="Sisk P."/>
            <person name="Stolte C."/>
            <person name="Sykes S."/>
            <person name="Walk T."/>
            <person name="White J."/>
            <person name="Yandava C."/>
            <person name="Haas B."/>
            <person name="Nusbaum C."/>
            <person name="Birren B."/>
        </authorList>
    </citation>
    <scope>NUCLEOTIDE SEQUENCE [LARGE SCALE GENOMIC DNA]</scope>
    <source>
        <strain evidence="5">R3-111a-1</strain>
    </source>
</reference>
<dbReference type="HOGENOM" id="CLU_471043_0_0_1"/>
<reference evidence="3" key="2">
    <citation type="submission" date="2010-07" db="EMBL/GenBank/DDBJ databases">
        <authorList>
            <consortium name="The Broad Institute Genome Sequencing Platform"/>
            <consortium name="Broad Institute Genome Sequencing Center for Infectious Disease"/>
            <person name="Ma L.-J."/>
            <person name="Dead R."/>
            <person name="Young S."/>
            <person name="Zeng Q."/>
            <person name="Koehrsen M."/>
            <person name="Alvarado L."/>
            <person name="Berlin A."/>
            <person name="Chapman S.B."/>
            <person name="Chen Z."/>
            <person name="Freedman E."/>
            <person name="Gellesch M."/>
            <person name="Goldberg J."/>
            <person name="Griggs A."/>
            <person name="Gujja S."/>
            <person name="Heilman E.R."/>
            <person name="Heiman D."/>
            <person name="Hepburn T."/>
            <person name="Howarth C."/>
            <person name="Jen D."/>
            <person name="Larson L."/>
            <person name="Mehta T."/>
            <person name="Neiman D."/>
            <person name="Pearson M."/>
            <person name="Roberts A."/>
            <person name="Saif S."/>
            <person name="Shea T."/>
            <person name="Shenoy N."/>
            <person name="Sisk P."/>
            <person name="Stolte C."/>
            <person name="Sykes S."/>
            <person name="Walk T."/>
            <person name="White J."/>
            <person name="Yandava C."/>
            <person name="Haas B."/>
            <person name="Nusbaum C."/>
            <person name="Birren B."/>
        </authorList>
    </citation>
    <scope>NUCLEOTIDE SEQUENCE</scope>
    <source>
        <strain evidence="3">R3-111a-1</strain>
    </source>
</reference>
<dbReference type="EMBL" id="GL385407">
    <property type="protein sequence ID" value="EJT69007.1"/>
    <property type="molecule type" value="Genomic_DNA"/>
</dbReference>
<dbReference type="AlphaFoldDB" id="J3PIS5"/>
<dbReference type="PANTHER" id="PTHR33488:SF2">
    <property type="entry name" value="EARLY ENDOSOME ANTIGEN 1-LIKE"/>
    <property type="match status" value="1"/>
</dbReference>
<dbReference type="Proteomes" id="UP000006039">
    <property type="component" value="Unassembled WGS sequence"/>
</dbReference>
<feature type="coiled-coil region" evidence="1">
    <location>
        <begin position="211"/>
        <end position="252"/>
    </location>
</feature>
<evidence type="ECO:0000313" key="5">
    <source>
        <dbReference type="Proteomes" id="UP000006039"/>
    </source>
</evidence>
<evidence type="ECO:0000256" key="2">
    <source>
        <dbReference type="SAM" id="MobiDB-lite"/>
    </source>
</evidence>
<evidence type="ECO:0000256" key="1">
    <source>
        <dbReference type="SAM" id="Coils"/>
    </source>
</evidence>
<dbReference type="RefSeq" id="XP_009229574.1">
    <property type="nucleotide sequence ID" value="XM_009231310.1"/>
</dbReference>
<dbReference type="OrthoDB" id="5406275at2759"/>
<gene>
    <name evidence="4" type="primary">20353862</name>
    <name evidence="3" type="ORF">GGTG_13404</name>
</gene>
<feature type="region of interest" description="Disordered" evidence="2">
    <location>
        <begin position="317"/>
        <end position="340"/>
    </location>
</feature>
<dbReference type="STRING" id="644352.J3PIS5"/>
<dbReference type="VEuPathDB" id="FungiDB:GGTG_13404"/>
<name>J3PIS5_GAET3</name>
<evidence type="ECO:0000313" key="3">
    <source>
        <dbReference type="EMBL" id="EJT69007.1"/>
    </source>
</evidence>
<organism evidence="3">
    <name type="scientific">Gaeumannomyces tritici (strain R3-111a-1)</name>
    <name type="common">Wheat and barley take-all root rot fungus</name>
    <name type="synonym">Gaeumannomyces graminis var. tritici</name>
    <dbReference type="NCBI Taxonomy" id="644352"/>
    <lineage>
        <taxon>Eukaryota</taxon>
        <taxon>Fungi</taxon>
        <taxon>Dikarya</taxon>
        <taxon>Ascomycota</taxon>
        <taxon>Pezizomycotina</taxon>
        <taxon>Sordariomycetes</taxon>
        <taxon>Sordariomycetidae</taxon>
        <taxon>Magnaporthales</taxon>
        <taxon>Magnaporthaceae</taxon>
        <taxon>Gaeumannomyces</taxon>
    </lineage>
</organism>
<accession>J3PIS5</accession>
<keyword evidence="1" id="KW-0175">Coiled coil</keyword>
<dbReference type="PANTHER" id="PTHR33488">
    <property type="entry name" value="ZGC:162509"/>
    <property type="match status" value="1"/>
</dbReference>
<reference evidence="4" key="4">
    <citation type="journal article" date="2015" name="G3 (Bethesda)">
        <title>Genome sequences of three phytopathogenic species of the Magnaporthaceae family of fungi.</title>
        <authorList>
            <person name="Okagaki L.H."/>
            <person name="Nunes C.C."/>
            <person name="Sailsbery J."/>
            <person name="Clay B."/>
            <person name="Brown D."/>
            <person name="John T."/>
            <person name="Oh Y."/>
            <person name="Young N."/>
            <person name="Fitzgerald M."/>
            <person name="Haas B.J."/>
            <person name="Zeng Q."/>
            <person name="Young S."/>
            <person name="Adiconis X."/>
            <person name="Fan L."/>
            <person name="Levin J.Z."/>
            <person name="Mitchell T.K."/>
            <person name="Okubara P.A."/>
            <person name="Farman M.L."/>
            <person name="Kohn L.M."/>
            <person name="Birren B."/>
            <person name="Ma L.-J."/>
            <person name="Dean R.A."/>
        </authorList>
    </citation>
    <scope>NUCLEOTIDE SEQUENCE</scope>
    <source>
        <strain evidence="4">R3-111a-1</strain>
    </source>
</reference>